<accession>A0AC58STR4</accession>
<keyword evidence="1" id="KW-1185">Reference proteome</keyword>
<evidence type="ECO:0000313" key="1">
    <source>
        <dbReference type="Proteomes" id="UP000790787"/>
    </source>
</evidence>
<dbReference type="Proteomes" id="UP000790787">
    <property type="component" value="Chromosome 16"/>
</dbReference>
<organism evidence="1 2">
    <name type="scientific">Nicotiana tabacum</name>
    <name type="common">Common tobacco</name>
    <dbReference type="NCBI Taxonomy" id="4097"/>
    <lineage>
        <taxon>Eukaryota</taxon>
        <taxon>Viridiplantae</taxon>
        <taxon>Streptophyta</taxon>
        <taxon>Embryophyta</taxon>
        <taxon>Tracheophyta</taxon>
        <taxon>Spermatophyta</taxon>
        <taxon>Magnoliopsida</taxon>
        <taxon>eudicotyledons</taxon>
        <taxon>Gunneridae</taxon>
        <taxon>Pentapetalae</taxon>
        <taxon>asterids</taxon>
        <taxon>lamiids</taxon>
        <taxon>Solanales</taxon>
        <taxon>Solanaceae</taxon>
        <taxon>Nicotianoideae</taxon>
        <taxon>Nicotianeae</taxon>
        <taxon>Nicotiana</taxon>
    </lineage>
</organism>
<evidence type="ECO:0000313" key="2">
    <source>
        <dbReference type="RefSeq" id="XP_075088349.1"/>
    </source>
</evidence>
<reference evidence="2" key="2">
    <citation type="submission" date="2025-08" db="UniProtKB">
        <authorList>
            <consortium name="RefSeq"/>
        </authorList>
    </citation>
    <scope>IDENTIFICATION</scope>
    <source>
        <tissue evidence="2">Leaf</tissue>
    </source>
</reference>
<proteinExistence type="predicted"/>
<dbReference type="RefSeq" id="XP_075088349.1">
    <property type="nucleotide sequence ID" value="XM_075232248.1"/>
</dbReference>
<gene>
    <name evidence="2" type="primary">LOC142170355</name>
</gene>
<sequence length="412" mass="48242">MARIGSDHRPLFIKNLYANHNYIKYFRFLNYWLNLTGFYDVVKESWNSEVSGNSMWILQSKLKALSRKLTQWSKEDIGDINEAVNNWEVKLQYLEDKDIENNIEESREEMNRAHVEYIRWLNVQDSLLKQNSRIKWFEDGDKNTRRDEKNSNAAIKHFNAQFNLPTPHLNPSILEYIPKYIMEQDNLILCRILDDEEIKNAVLTLSVDSTAGPDGYNGVFFHNCWDIIRKDVCAFVMEVFKGKVSPNQSDFVKDRLIYENILYLKRLFIISLTRIKKIDMVQNLISNVWYSIIINKSRHGFFSSSQGLKQGDPLSPSLFIIVDEVLSRSLNSLYNYPDFTPFDMYNKVPKVNHLAYVDNIIIFCSGNSKSIKLVMKQIGNYEDSSDQLVNTDKSFFLTAPKIFSNKINKIRK</sequence>
<protein>
    <submittedName>
        <fullName evidence="2">Uncharacterized protein LOC142170355</fullName>
    </submittedName>
</protein>
<name>A0AC58STR4_TOBAC</name>
<reference evidence="1" key="1">
    <citation type="journal article" date="2014" name="Nat. Commun.">
        <title>The tobacco genome sequence and its comparison with those of tomato and potato.</title>
        <authorList>
            <person name="Sierro N."/>
            <person name="Battey J.N."/>
            <person name="Ouadi S."/>
            <person name="Bakaher N."/>
            <person name="Bovet L."/>
            <person name="Willig A."/>
            <person name="Goepfert S."/>
            <person name="Peitsch M.C."/>
            <person name="Ivanov N.V."/>
        </authorList>
    </citation>
    <scope>NUCLEOTIDE SEQUENCE [LARGE SCALE GENOMIC DNA]</scope>
</reference>